<comment type="caution">
    <text evidence="6">The sequence shown here is derived from an EMBL/GenBank/DDBJ whole genome shotgun (WGS) entry which is preliminary data.</text>
</comment>
<keyword evidence="1" id="KW-0808">Transferase</keyword>
<feature type="binding site" evidence="3">
    <location>
        <position position="112"/>
    </location>
    <ligand>
        <name>Zn(2+)</name>
        <dbReference type="ChEBI" id="CHEBI:29105"/>
    </ligand>
</feature>
<dbReference type="GO" id="GO:0070403">
    <property type="term" value="F:NAD+ binding"/>
    <property type="evidence" value="ECO:0007669"/>
    <property type="project" value="UniProtKB-UniRule"/>
</dbReference>
<keyword evidence="3" id="KW-0479">Metal-binding</keyword>
<name>A0AAP2C9H1_9GAMM</name>
<dbReference type="GO" id="GO:0005737">
    <property type="term" value="C:cytoplasm"/>
    <property type="evidence" value="ECO:0007669"/>
    <property type="project" value="UniProtKB-SubCell"/>
</dbReference>
<dbReference type="Gene3D" id="3.40.50.1220">
    <property type="entry name" value="TPP-binding domain"/>
    <property type="match status" value="1"/>
</dbReference>
<evidence type="ECO:0000313" key="6">
    <source>
        <dbReference type="EMBL" id="MBS7456289.1"/>
    </source>
</evidence>
<evidence type="ECO:0000256" key="2">
    <source>
        <dbReference type="ARBA" id="ARBA00023027"/>
    </source>
</evidence>
<comment type="function">
    <text evidence="3">NAD-dependent lysine deacetylase and desuccinylase that specifically removes acetyl and succinyl groups on target proteins. Modulates the activities of several proteins which are inactive in their acylated form.</text>
</comment>
<dbReference type="PANTHER" id="PTHR11085:SF10">
    <property type="entry name" value="NAD-DEPENDENT PROTEIN DEACYLASE SIRTUIN-5, MITOCHONDRIAL-RELATED"/>
    <property type="match status" value="1"/>
</dbReference>
<evidence type="ECO:0000313" key="7">
    <source>
        <dbReference type="Proteomes" id="UP000675747"/>
    </source>
</evidence>
<comment type="cofactor">
    <cofactor evidence="3">
        <name>Zn(2+)</name>
        <dbReference type="ChEBI" id="CHEBI:29105"/>
    </cofactor>
    <text evidence="3">Binds 1 zinc ion per subunit.</text>
</comment>
<feature type="binding site" evidence="3">
    <location>
        <position position="226"/>
    </location>
    <ligand>
        <name>NAD(+)</name>
        <dbReference type="ChEBI" id="CHEBI:57540"/>
    </ligand>
</feature>
<dbReference type="GO" id="GO:0036054">
    <property type="term" value="F:protein-malonyllysine demalonylase activity"/>
    <property type="evidence" value="ECO:0007669"/>
    <property type="project" value="InterPro"/>
</dbReference>
<dbReference type="EMBL" id="JAGQFT020000002">
    <property type="protein sequence ID" value="MBS7456289.1"/>
    <property type="molecule type" value="Genomic_DNA"/>
</dbReference>
<dbReference type="InterPro" id="IPR026591">
    <property type="entry name" value="Sirtuin_cat_small_dom_sf"/>
</dbReference>
<keyword evidence="3" id="KW-0963">Cytoplasm</keyword>
<dbReference type="GO" id="GO:0017136">
    <property type="term" value="F:histone deacetylase activity, NAD-dependent"/>
    <property type="evidence" value="ECO:0007669"/>
    <property type="project" value="TreeGrafter"/>
</dbReference>
<dbReference type="RefSeq" id="WP_213173450.1">
    <property type="nucleotide sequence ID" value="NZ_JAGQFT020000002.1"/>
</dbReference>
<feature type="binding site" evidence="3">
    <location>
        <begin position="86"/>
        <end position="89"/>
    </location>
    <ligand>
        <name>NAD(+)</name>
        <dbReference type="ChEBI" id="CHEBI:57540"/>
    </ligand>
</feature>
<dbReference type="Proteomes" id="UP000675747">
    <property type="component" value="Unassembled WGS sequence"/>
</dbReference>
<evidence type="ECO:0000256" key="1">
    <source>
        <dbReference type="ARBA" id="ARBA00022679"/>
    </source>
</evidence>
<gene>
    <name evidence="3" type="primary">cobB</name>
    <name evidence="6" type="ORF">KB893_003960</name>
</gene>
<feature type="binding site" evidence="3">
    <location>
        <position position="142"/>
    </location>
    <ligand>
        <name>Zn(2+)</name>
        <dbReference type="ChEBI" id="CHEBI:29105"/>
    </ligand>
</feature>
<dbReference type="NCBIfam" id="NF001753">
    <property type="entry name" value="PRK00481.1-3"/>
    <property type="match status" value="1"/>
</dbReference>
<feature type="active site" description="Proton acceptor" evidence="3">
    <location>
        <position position="104"/>
    </location>
</feature>
<proteinExistence type="inferred from homology"/>
<feature type="binding site" evidence="3">
    <location>
        <begin position="208"/>
        <end position="210"/>
    </location>
    <ligand>
        <name>NAD(+)</name>
        <dbReference type="ChEBI" id="CHEBI:57540"/>
    </ligand>
</feature>
<comment type="catalytic activity">
    <reaction evidence="3">
        <text>N(6)-acetyl-L-lysyl-[protein] + NAD(+) + H2O = 2''-O-acetyl-ADP-D-ribose + nicotinamide + L-lysyl-[protein]</text>
        <dbReference type="Rhea" id="RHEA:43636"/>
        <dbReference type="Rhea" id="RHEA-COMP:9752"/>
        <dbReference type="Rhea" id="RHEA-COMP:10731"/>
        <dbReference type="ChEBI" id="CHEBI:15377"/>
        <dbReference type="ChEBI" id="CHEBI:17154"/>
        <dbReference type="ChEBI" id="CHEBI:29969"/>
        <dbReference type="ChEBI" id="CHEBI:57540"/>
        <dbReference type="ChEBI" id="CHEBI:61930"/>
        <dbReference type="ChEBI" id="CHEBI:83767"/>
        <dbReference type="EC" id="2.3.1.286"/>
    </reaction>
</comment>
<dbReference type="GO" id="GO:0036055">
    <property type="term" value="F:protein-succinyllysine desuccinylase activity"/>
    <property type="evidence" value="ECO:0007669"/>
    <property type="project" value="UniProtKB-UniRule"/>
</dbReference>
<accession>A0AAP2C9H1</accession>
<reference evidence="6 7" key="1">
    <citation type="journal article" date="2021" name="Microbiol. Resour. Announc.">
        <title>Draft Genome Sequence of Coralloluteibacterium stylophorae LMG 29479T.</title>
        <authorList>
            <person name="Karlyshev A.V."/>
            <person name="Kudryashova E.B."/>
            <person name="Ariskina E.V."/>
            <person name="Conroy A.P."/>
            <person name="Abidueva E.Y."/>
        </authorList>
    </citation>
    <scope>NUCLEOTIDE SEQUENCE [LARGE SCALE GENOMIC DNA]</scope>
    <source>
        <strain evidence="6 7">LMG 29479</strain>
    </source>
</reference>
<dbReference type="InterPro" id="IPR026590">
    <property type="entry name" value="Ssirtuin_cat_dom"/>
</dbReference>
<comment type="catalytic activity">
    <reaction evidence="3">
        <text>N(6)-succinyl-L-lysyl-[protein] + NAD(+) + H2O = 2''-O-succinyl-ADP-D-ribose + nicotinamide + L-lysyl-[protein]</text>
        <dbReference type="Rhea" id="RHEA:47668"/>
        <dbReference type="Rhea" id="RHEA-COMP:9752"/>
        <dbReference type="Rhea" id="RHEA-COMP:11877"/>
        <dbReference type="ChEBI" id="CHEBI:15377"/>
        <dbReference type="ChEBI" id="CHEBI:17154"/>
        <dbReference type="ChEBI" id="CHEBI:29969"/>
        <dbReference type="ChEBI" id="CHEBI:57540"/>
        <dbReference type="ChEBI" id="CHEBI:87830"/>
        <dbReference type="ChEBI" id="CHEBI:87832"/>
    </reaction>
</comment>
<sequence length="241" mass="25260">MRIGVLTGAGMSAESGVPTFRDALTGLWARHDPAELATEAAFRRDPALVWGWYRWRAAQVRRALPHRGHTGLAALAATHEVRVVTQNVDDLHERAGSIDVVHLHGSLFSSRCSDCGRRAVPEPLAAALADADEAARLPPPACSHCPGTIRPGVVWFGEALPTAAWDAALDVVATAELLVVVGTSGLVHPAAALPSLARRAGLPVIEINPQPGAIAEVASESWRCTAGAGIARLLERLDAGG</sequence>
<comment type="caution">
    <text evidence="3 4">Lacks conserved residue(s) required for the propagation of feature annotation.</text>
</comment>
<dbReference type="GO" id="GO:0008270">
    <property type="term" value="F:zinc ion binding"/>
    <property type="evidence" value="ECO:0007669"/>
    <property type="project" value="UniProtKB-UniRule"/>
</dbReference>
<keyword evidence="2 3" id="KW-0520">NAD</keyword>
<feature type="binding site" evidence="3">
    <location>
        <position position="115"/>
    </location>
    <ligand>
        <name>Zn(2+)</name>
        <dbReference type="ChEBI" id="CHEBI:29105"/>
    </ligand>
</feature>
<dbReference type="InterPro" id="IPR027546">
    <property type="entry name" value="Sirtuin_class_III"/>
</dbReference>
<keyword evidence="3" id="KW-0862">Zinc</keyword>
<dbReference type="InterPro" id="IPR050134">
    <property type="entry name" value="NAD-dep_sirtuin_deacylases"/>
</dbReference>
<feature type="binding site" evidence="3">
    <location>
        <position position="53"/>
    </location>
    <ligand>
        <name>substrate</name>
    </ligand>
</feature>
<dbReference type="Gene3D" id="3.30.1600.10">
    <property type="entry name" value="SIR2/SIRT2 'Small Domain"/>
    <property type="match status" value="1"/>
</dbReference>
<comment type="subcellular location">
    <subcellularLocation>
        <location evidence="3">Cytoplasm</location>
    </subcellularLocation>
</comment>
<protein>
    <recommendedName>
        <fullName evidence="3">NAD-dependent protein deacylase</fullName>
        <ecNumber evidence="3">2.3.1.286</ecNumber>
    </recommendedName>
    <alternativeName>
        <fullName evidence="3">Regulatory protein SIR2 homolog</fullName>
    </alternativeName>
</protein>
<evidence type="ECO:0000256" key="4">
    <source>
        <dbReference type="PROSITE-ProRule" id="PRU00236"/>
    </source>
</evidence>
<evidence type="ECO:0000256" key="3">
    <source>
        <dbReference type="HAMAP-Rule" id="MF_01121"/>
    </source>
</evidence>
<comment type="domain">
    <text evidence="3">2 residues (Tyr-53 and Arg-56) present in a large hydrophobic pocket are probably involved in substrate specificity. They are important for desuccinylation activity, but dispensable for deacetylation activity.</text>
</comment>
<feature type="domain" description="Deacetylase sirtuin-type" evidence="5">
    <location>
        <begin position="1"/>
        <end position="240"/>
    </location>
</feature>
<dbReference type="HAMAP" id="MF_01121">
    <property type="entry name" value="Sirtuin_ClassIII"/>
    <property type="match status" value="1"/>
</dbReference>
<dbReference type="PANTHER" id="PTHR11085">
    <property type="entry name" value="NAD-DEPENDENT PROTEIN DEACYLASE SIRTUIN-5, MITOCHONDRIAL-RELATED"/>
    <property type="match status" value="1"/>
</dbReference>
<dbReference type="SUPFAM" id="SSF52467">
    <property type="entry name" value="DHS-like NAD/FAD-binding domain"/>
    <property type="match status" value="1"/>
</dbReference>
<dbReference type="PROSITE" id="PS50305">
    <property type="entry name" value="SIRTUIN"/>
    <property type="match status" value="1"/>
</dbReference>
<feature type="binding site" evidence="3">
    <location>
        <position position="56"/>
    </location>
    <ligand>
        <name>substrate</name>
    </ligand>
</feature>
<dbReference type="Pfam" id="PF02146">
    <property type="entry name" value="SIR2"/>
    <property type="match status" value="1"/>
</dbReference>
<feature type="binding site" evidence="3">
    <location>
        <begin position="182"/>
        <end position="184"/>
    </location>
    <ligand>
        <name>NAD(+)</name>
        <dbReference type="ChEBI" id="CHEBI:57540"/>
    </ligand>
</feature>
<evidence type="ECO:0000259" key="5">
    <source>
        <dbReference type="PROSITE" id="PS50305"/>
    </source>
</evidence>
<dbReference type="InterPro" id="IPR003000">
    <property type="entry name" value="Sirtuin"/>
</dbReference>
<keyword evidence="7" id="KW-1185">Reference proteome</keyword>
<organism evidence="6 7">
    <name type="scientific">Coralloluteibacterium stylophorae</name>
    <dbReference type="NCBI Taxonomy" id="1776034"/>
    <lineage>
        <taxon>Bacteria</taxon>
        <taxon>Pseudomonadati</taxon>
        <taxon>Pseudomonadota</taxon>
        <taxon>Gammaproteobacteria</taxon>
        <taxon>Lysobacterales</taxon>
        <taxon>Lysobacteraceae</taxon>
        <taxon>Coralloluteibacterium</taxon>
    </lineage>
</organism>
<dbReference type="EC" id="2.3.1.286" evidence="3"/>
<comment type="similarity">
    <text evidence="3">Belongs to the sirtuin family. Class III subfamily.</text>
</comment>
<dbReference type="AlphaFoldDB" id="A0AAP2C9H1"/>
<dbReference type="InterPro" id="IPR029035">
    <property type="entry name" value="DHS-like_NAD/FAD-binding_dom"/>
</dbReference>
<feature type="binding site" evidence="3">
    <location>
        <position position="145"/>
    </location>
    <ligand>
        <name>Zn(2+)</name>
        <dbReference type="ChEBI" id="CHEBI:29105"/>
    </ligand>
</feature>